<comment type="caution">
    <text evidence="8">The sequence shown here is derived from an EMBL/GenBank/DDBJ whole genome shotgun (WGS) entry which is preliminary data.</text>
</comment>
<evidence type="ECO:0000256" key="2">
    <source>
        <dbReference type="ARBA" id="ARBA00022448"/>
    </source>
</evidence>
<dbReference type="GO" id="GO:0009279">
    <property type="term" value="C:cell outer membrane"/>
    <property type="evidence" value="ECO:0007669"/>
    <property type="project" value="UniProtKB-SubCell"/>
</dbReference>
<dbReference type="Pfam" id="PF13620">
    <property type="entry name" value="CarboxypepD_reg"/>
    <property type="match status" value="1"/>
</dbReference>
<evidence type="ECO:0000256" key="6">
    <source>
        <dbReference type="ARBA" id="ARBA00023237"/>
    </source>
</evidence>
<dbReference type="GO" id="GO:0044718">
    <property type="term" value="P:siderophore transmembrane transport"/>
    <property type="evidence" value="ECO:0007669"/>
    <property type="project" value="TreeGrafter"/>
</dbReference>
<dbReference type="Gene3D" id="2.40.170.20">
    <property type="entry name" value="TonB-dependent receptor, beta-barrel domain"/>
    <property type="match status" value="1"/>
</dbReference>
<dbReference type="InterPro" id="IPR036942">
    <property type="entry name" value="Beta-barrel_TonB_sf"/>
</dbReference>
<evidence type="ECO:0000313" key="8">
    <source>
        <dbReference type="EMBL" id="NOT32681.1"/>
    </source>
</evidence>
<keyword evidence="3" id="KW-1134">Transmembrane beta strand</keyword>
<evidence type="ECO:0000256" key="1">
    <source>
        <dbReference type="ARBA" id="ARBA00004571"/>
    </source>
</evidence>
<dbReference type="PANTHER" id="PTHR30069">
    <property type="entry name" value="TONB-DEPENDENT OUTER MEMBRANE RECEPTOR"/>
    <property type="match status" value="1"/>
</dbReference>
<protein>
    <submittedName>
        <fullName evidence="8">TonB-dependent receptor</fullName>
    </submittedName>
</protein>
<evidence type="ECO:0000256" key="5">
    <source>
        <dbReference type="ARBA" id="ARBA00023136"/>
    </source>
</evidence>
<keyword evidence="5" id="KW-0472">Membrane</keyword>
<dbReference type="Proteomes" id="UP000580839">
    <property type="component" value="Unassembled WGS sequence"/>
</dbReference>
<keyword evidence="6" id="KW-0998">Cell outer membrane</keyword>
<comment type="subcellular location">
    <subcellularLocation>
        <location evidence="1">Cell outer membrane</location>
        <topology evidence="1">Multi-pass membrane protein</topology>
    </subcellularLocation>
</comment>
<keyword evidence="4" id="KW-0812">Transmembrane</keyword>
<feature type="domain" description="TonB-dependent receptor plug" evidence="7">
    <location>
        <begin position="133"/>
        <end position="235"/>
    </location>
</feature>
<dbReference type="InterPro" id="IPR013784">
    <property type="entry name" value="Carb-bd-like_fold"/>
</dbReference>
<gene>
    <name evidence="8" type="ORF">HOP12_00760</name>
</gene>
<name>A0A849SDX3_UNCEI</name>
<dbReference type="GO" id="GO:0030246">
    <property type="term" value="F:carbohydrate binding"/>
    <property type="evidence" value="ECO:0007669"/>
    <property type="project" value="InterPro"/>
</dbReference>
<sequence length="805" mass="88941">MKRSDVPFGGCRRIVWVAAASLLSLVPALASAAVLRGRVLDARTREPLVAARITLQGALLGAFTDDQGRFVVADVPPGPYNVQAQQLGYRRQIIYEIVVTPARPTELEFMLEEEVVSTDSVSVTASPFARRAASPVSLRTIGAAEIARFPGGGRDLSKTLQSTPGVASTPNFRNDLIIRGGAPNENRFYLDGVEVPNINHFATQGSSGGPVGMIDVNFIREVDVYTSAFPASRGNALSAVMDFRMRDGNAERRVTTATVGASDLGVTLDGPLGKNTTYILSARRSYLQFLFEALGLPFLPTYNDAQFKLRTKLGDRDEIALLGLGAIDRFTLNREANDTEFKRYLLDNLPVTPQWNYTVGGVWRHLSPLGVTTTVLSRNQLDNNASKYQGNDDTDPAKLLLDYDSRESETKLRVERSERRGAYRLEYGAGLEAAEYTTRTFQKTPTQSGIIVVNYDSKLTLAKGTVFAQVSRMLAGERLTLSLGTRLDGSDYSSRTMRLGQQWSPRFAASYALSPRWRLNFSLGRYLQLPAYTVLGFRDSTGVLANRARGATYIRADHLVGGIELATATNSRITAEGFLKRYEDYPFLLRDQISLANLGADFGVIGNAPSAPTSRGRAYGLELMAQQRLYRGYYFLLAYTLVRSEFATRDGSYQPSAWDNRHLVSLTGGKQFTRGYELGLRWRYLGGAPYTPDDVELSSRQSVWDATGRGVPDYDLLNSRRNGPLHQLDVRFDKTWFRTGSSINLYIDIQNVYAFQPRLAPILLVDRDANGNPVPDPGILGSYLTHTTREDTGALLPTIGVTFEF</sequence>
<dbReference type="PANTHER" id="PTHR30069:SF57">
    <property type="entry name" value="TONB-DEPENDENT RECEPTOR"/>
    <property type="match status" value="1"/>
</dbReference>
<evidence type="ECO:0000259" key="7">
    <source>
        <dbReference type="Pfam" id="PF07715"/>
    </source>
</evidence>
<dbReference type="Pfam" id="PF07715">
    <property type="entry name" value="Plug"/>
    <property type="match status" value="1"/>
</dbReference>
<keyword evidence="2" id="KW-0813">Transport</keyword>
<proteinExistence type="predicted"/>
<dbReference type="Gene3D" id="2.60.40.1120">
    <property type="entry name" value="Carboxypeptidase-like, regulatory domain"/>
    <property type="match status" value="1"/>
</dbReference>
<evidence type="ECO:0000313" key="9">
    <source>
        <dbReference type="Proteomes" id="UP000580839"/>
    </source>
</evidence>
<evidence type="ECO:0000256" key="3">
    <source>
        <dbReference type="ARBA" id="ARBA00022452"/>
    </source>
</evidence>
<dbReference type="InterPro" id="IPR039426">
    <property type="entry name" value="TonB-dep_rcpt-like"/>
</dbReference>
<organism evidence="8 9">
    <name type="scientific">Eiseniibacteriota bacterium</name>
    <dbReference type="NCBI Taxonomy" id="2212470"/>
    <lineage>
        <taxon>Bacteria</taxon>
        <taxon>Candidatus Eiseniibacteriota</taxon>
    </lineage>
</organism>
<dbReference type="SUPFAM" id="SSF56935">
    <property type="entry name" value="Porins"/>
    <property type="match status" value="1"/>
</dbReference>
<dbReference type="InterPro" id="IPR012910">
    <property type="entry name" value="Plug_dom"/>
</dbReference>
<dbReference type="SUPFAM" id="SSF49452">
    <property type="entry name" value="Starch-binding domain-like"/>
    <property type="match status" value="1"/>
</dbReference>
<dbReference type="Gene3D" id="2.170.130.10">
    <property type="entry name" value="TonB-dependent receptor, plug domain"/>
    <property type="match status" value="1"/>
</dbReference>
<dbReference type="AlphaFoldDB" id="A0A849SDX3"/>
<dbReference type="GO" id="GO:0015344">
    <property type="term" value="F:siderophore uptake transmembrane transporter activity"/>
    <property type="evidence" value="ECO:0007669"/>
    <property type="project" value="TreeGrafter"/>
</dbReference>
<evidence type="ECO:0000256" key="4">
    <source>
        <dbReference type="ARBA" id="ARBA00022692"/>
    </source>
</evidence>
<accession>A0A849SDX3</accession>
<reference evidence="8 9" key="1">
    <citation type="submission" date="2020-04" db="EMBL/GenBank/DDBJ databases">
        <title>Metagenomic profiling of ammonia- and methane-oxidizing microorganisms in a Dutch drinking water treatment plant.</title>
        <authorList>
            <person name="Poghosyan L."/>
            <person name="Leucker S."/>
        </authorList>
    </citation>
    <scope>NUCLEOTIDE SEQUENCE [LARGE SCALE GENOMIC DNA]</scope>
    <source>
        <strain evidence="8">S-RSF-IL-03</strain>
    </source>
</reference>
<keyword evidence="8" id="KW-0675">Receptor</keyword>
<dbReference type="InterPro" id="IPR037066">
    <property type="entry name" value="Plug_dom_sf"/>
</dbReference>
<dbReference type="EMBL" id="JABFRW010000008">
    <property type="protein sequence ID" value="NOT32681.1"/>
    <property type="molecule type" value="Genomic_DNA"/>
</dbReference>